<accession>A0A2S7VWT1</accession>
<dbReference type="EMBL" id="MSCJ01000001">
    <property type="protein sequence ID" value="PQJ66345.1"/>
    <property type="molecule type" value="Genomic_DNA"/>
</dbReference>
<dbReference type="Proteomes" id="UP000238730">
    <property type="component" value="Unassembled WGS sequence"/>
</dbReference>
<organism evidence="2 3">
    <name type="scientific">Photobacterium angustum</name>
    <dbReference type="NCBI Taxonomy" id="661"/>
    <lineage>
        <taxon>Bacteria</taxon>
        <taxon>Pseudomonadati</taxon>
        <taxon>Pseudomonadota</taxon>
        <taxon>Gammaproteobacteria</taxon>
        <taxon>Vibrionales</taxon>
        <taxon>Vibrionaceae</taxon>
        <taxon>Photobacterium</taxon>
    </lineage>
</organism>
<dbReference type="RefSeq" id="WP_105059735.1">
    <property type="nucleotide sequence ID" value="NZ_MSCJ01000001.1"/>
</dbReference>
<sequence>MKIKLLSTIIAGVIIAGCGSDNNNSVTPEVTSASVQAFDGAIWGIQGSYNCGNGDKVVGLTNYDGFVKTTDEAFVNAPENCSFTFKPDGKVIPQDTSNGKYLPTLELKAPKGLFKKGEAATASPLSTLIANKLGDNAYDEATASQVLEDLGLGEIANTCGISVTDLLRDTDSAVKKLAENSDFTDIHSKLIATTHVLADTLAAQPNASTDDVTKVTKLLAEATLAEHPNYPTSKDGKPVHVELAKILADENTFKTATQAETIEDIQKIPALDEAIKKPAESKVPDKPEDPDATPTGGTGGGTGGGDGSSGGGTGN</sequence>
<dbReference type="OrthoDB" id="5878635at2"/>
<dbReference type="PROSITE" id="PS51257">
    <property type="entry name" value="PROKAR_LIPOPROTEIN"/>
    <property type="match status" value="1"/>
</dbReference>
<evidence type="ECO:0000313" key="2">
    <source>
        <dbReference type="EMBL" id="PQJ66345.1"/>
    </source>
</evidence>
<protein>
    <submittedName>
        <fullName evidence="2">Uncharacterized protein</fullName>
    </submittedName>
</protein>
<gene>
    <name evidence="2" type="ORF">BTO08_02380</name>
</gene>
<comment type="caution">
    <text evidence="2">The sequence shown here is derived from an EMBL/GenBank/DDBJ whole genome shotgun (WGS) entry which is preliminary data.</text>
</comment>
<dbReference type="AlphaFoldDB" id="A0A2S7VWT1"/>
<name>A0A2S7VWT1_PHOAN</name>
<feature type="compositionally biased region" description="Gly residues" evidence="1">
    <location>
        <begin position="296"/>
        <end position="315"/>
    </location>
</feature>
<evidence type="ECO:0000256" key="1">
    <source>
        <dbReference type="SAM" id="MobiDB-lite"/>
    </source>
</evidence>
<feature type="region of interest" description="Disordered" evidence="1">
    <location>
        <begin position="272"/>
        <end position="315"/>
    </location>
</feature>
<proteinExistence type="predicted"/>
<evidence type="ECO:0000313" key="3">
    <source>
        <dbReference type="Proteomes" id="UP000238730"/>
    </source>
</evidence>
<reference evidence="2 3" key="1">
    <citation type="submission" date="2016-12" db="EMBL/GenBank/DDBJ databases">
        <title>Diversity of luminous bacteria.</title>
        <authorList>
            <person name="Yoshizawa S."/>
            <person name="Kogure K."/>
        </authorList>
    </citation>
    <scope>NUCLEOTIDE SEQUENCE [LARGE SCALE GENOMIC DNA]</scope>
    <source>
        <strain evidence="2 3">LC1-200</strain>
    </source>
</reference>
<feature type="compositionally biased region" description="Basic and acidic residues" evidence="1">
    <location>
        <begin position="273"/>
        <end position="289"/>
    </location>
</feature>